<name>A0A1H2UJB1_9BACL</name>
<evidence type="ECO:0000313" key="3">
    <source>
        <dbReference type="Proteomes" id="UP000182589"/>
    </source>
</evidence>
<keyword evidence="1" id="KW-1133">Transmembrane helix</keyword>
<dbReference type="PANTHER" id="PTHR34351">
    <property type="entry name" value="SLR1927 PROTEIN-RELATED"/>
    <property type="match status" value="1"/>
</dbReference>
<dbReference type="STRING" id="89784.SAMN04489725_10817"/>
<feature type="transmembrane region" description="Helical" evidence="1">
    <location>
        <begin position="7"/>
        <end position="28"/>
    </location>
</feature>
<dbReference type="Proteomes" id="UP000182589">
    <property type="component" value="Unassembled WGS sequence"/>
</dbReference>
<evidence type="ECO:0000256" key="1">
    <source>
        <dbReference type="SAM" id="Phobius"/>
    </source>
</evidence>
<dbReference type="PANTHER" id="PTHR34351:SF2">
    <property type="entry name" value="DUF58 DOMAIN-CONTAINING PROTEIN"/>
    <property type="match status" value="1"/>
</dbReference>
<feature type="transmembrane region" description="Helical" evidence="1">
    <location>
        <begin position="34"/>
        <end position="55"/>
    </location>
</feature>
<reference evidence="3" key="1">
    <citation type="submission" date="2016-10" db="EMBL/GenBank/DDBJ databases">
        <authorList>
            <person name="Varghese N."/>
        </authorList>
    </citation>
    <scope>NUCLEOTIDE SEQUENCE [LARGE SCALE GENOMIC DNA]</scope>
    <source>
        <strain evidence="3">DSM 12489</strain>
    </source>
</reference>
<dbReference type="RefSeq" id="WP_074693049.1">
    <property type="nucleotide sequence ID" value="NZ_FNOJ01000008.1"/>
</dbReference>
<keyword evidence="3" id="KW-1185">Reference proteome</keyword>
<gene>
    <name evidence="2" type="ORF">SAMN04489725_10817</name>
</gene>
<keyword evidence="1" id="KW-0472">Membrane</keyword>
<accession>A0A1H2UJB1</accession>
<organism evidence="2 3">
    <name type="scientific">Alicyclobacillus hesperidum</name>
    <dbReference type="NCBI Taxonomy" id="89784"/>
    <lineage>
        <taxon>Bacteria</taxon>
        <taxon>Bacillati</taxon>
        <taxon>Bacillota</taxon>
        <taxon>Bacilli</taxon>
        <taxon>Bacillales</taxon>
        <taxon>Alicyclobacillaceae</taxon>
        <taxon>Alicyclobacillus</taxon>
    </lineage>
</organism>
<evidence type="ECO:0000313" key="2">
    <source>
        <dbReference type="EMBL" id="SDW56157.1"/>
    </source>
</evidence>
<protein>
    <submittedName>
        <fullName evidence="2">Uncharacterized protein</fullName>
    </submittedName>
</protein>
<sequence>MTQRIDWPFKLALLACLAVGVSIVAWLLGHGAALFIAAALWALWFYECLLVASALQPLSVQRTLPMRTMASSDICVRLDIQRQGWLPIMWLRPHDDWEGALALHSQRTPVRSLMLWRRSAVWSYTLLNVPRGVHRVSEVSIEMADAFGFVSVRRRLPLAAEIIVHPKALDLPGCLPMPRHVMAGSRGSGFRCAEWGAVGGIDPYRQGDPLARVHWPASLRQGTLYTKSFDPPADRTWLFVPYWTSGGAMEDDASFELVMTLTATALREAGRIGAHVSLALPNRVVMTLGRYDSGLSGADPAVALLDALARCTRQDEAVDLQALLSHVPGESAAILLLGTAIASRQAAWLGSYAGRLHLAMASAAQGNSDVQDAVAWLAERGAQVCWIHEPRDLTLLAKGDVHGHRA</sequence>
<proteinExistence type="predicted"/>
<dbReference type="AlphaFoldDB" id="A0A1H2UJB1"/>
<keyword evidence="1" id="KW-0812">Transmembrane</keyword>
<dbReference type="EMBL" id="FNOJ01000008">
    <property type="protein sequence ID" value="SDW56157.1"/>
    <property type="molecule type" value="Genomic_DNA"/>
</dbReference>